<accession>A0A7K1TKA6</accession>
<dbReference type="GO" id="GO:0003676">
    <property type="term" value="F:nucleic acid binding"/>
    <property type="evidence" value="ECO:0007669"/>
    <property type="project" value="InterPro"/>
</dbReference>
<dbReference type="EMBL" id="WQKZ01000007">
    <property type="protein sequence ID" value="MVN78839.1"/>
    <property type="molecule type" value="Genomic_DNA"/>
</dbReference>
<keyword evidence="4" id="KW-0378">Hydrolase</keyword>
<dbReference type="GO" id="GO:0004519">
    <property type="term" value="F:endonuclease activity"/>
    <property type="evidence" value="ECO:0007669"/>
    <property type="project" value="UniProtKB-KW"/>
</dbReference>
<keyword evidence="2" id="KW-0479">Metal-binding</keyword>
<gene>
    <name evidence="7" type="ORF">GO988_21115</name>
</gene>
<evidence type="ECO:0000256" key="6">
    <source>
        <dbReference type="ARBA" id="ARBA00023180"/>
    </source>
</evidence>
<keyword evidence="6" id="KW-0325">Glycoprotein</keyword>
<evidence type="ECO:0000313" key="8">
    <source>
        <dbReference type="Proteomes" id="UP000441336"/>
    </source>
</evidence>
<dbReference type="Gene3D" id="1.10.575.10">
    <property type="entry name" value="P1 Nuclease"/>
    <property type="match status" value="1"/>
</dbReference>
<reference evidence="7 8" key="1">
    <citation type="submission" date="2019-12" db="EMBL/GenBank/DDBJ databases">
        <title>Hymenobacter sp. HMF4947 Genome sequencing and assembly.</title>
        <authorList>
            <person name="Kang H."/>
            <person name="Cha I."/>
            <person name="Kim H."/>
            <person name="Joh K."/>
        </authorList>
    </citation>
    <scope>NUCLEOTIDE SEQUENCE [LARGE SCALE GENOMIC DNA]</scope>
    <source>
        <strain evidence="7 8">HMF4947</strain>
    </source>
</reference>
<keyword evidence="1" id="KW-0540">Nuclease</keyword>
<keyword evidence="8" id="KW-1185">Reference proteome</keyword>
<dbReference type="InterPro" id="IPR003154">
    <property type="entry name" value="S1/P1nuclease"/>
</dbReference>
<evidence type="ECO:0000256" key="2">
    <source>
        <dbReference type="ARBA" id="ARBA00022723"/>
    </source>
</evidence>
<evidence type="ECO:0000313" key="7">
    <source>
        <dbReference type="EMBL" id="MVN78839.1"/>
    </source>
</evidence>
<keyword evidence="5" id="KW-1015">Disulfide bond</keyword>
<proteinExistence type="predicted"/>
<evidence type="ECO:0000256" key="5">
    <source>
        <dbReference type="ARBA" id="ARBA00023157"/>
    </source>
</evidence>
<evidence type="ECO:0000256" key="3">
    <source>
        <dbReference type="ARBA" id="ARBA00022759"/>
    </source>
</evidence>
<dbReference type="Proteomes" id="UP000441336">
    <property type="component" value="Unassembled WGS sequence"/>
</dbReference>
<name>A0A7K1TKA6_9BACT</name>
<evidence type="ECO:0000256" key="4">
    <source>
        <dbReference type="ARBA" id="ARBA00022801"/>
    </source>
</evidence>
<dbReference type="GO" id="GO:0006308">
    <property type="term" value="P:DNA catabolic process"/>
    <property type="evidence" value="ECO:0007669"/>
    <property type="project" value="InterPro"/>
</dbReference>
<dbReference type="InterPro" id="IPR008947">
    <property type="entry name" value="PLipase_C/P1_nuclease_dom_sf"/>
</dbReference>
<comment type="caution">
    <text evidence="7">The sequence shown here is derived from an EMBL/GenBank/DDBJ whole genome shotgun (WGS) entry which is preliminary data.</text>
</comment>
<dbReference type="GO" id="GO:0016788">
    <property type="term" value="F:hydrolase activity, acting on ester bonds"/>
    <property type="evidence" value="ECO:0007669"/>
    <property type="project" value="InterPro"/>
</dbReference>
<keyword evidence="3" id="KW-0255">Endonuclease</keyword>
<evidence type="ECO:0000256" key="1">
    <source>
        <dbReference type="ARBA" id="ARBA00022722"/>
    </source>
</evidence>
<dbReference type="SUPFAM" id="SSF48537">
    <property type="entry name" value="Phospholipase C/P1 nuclease"/>
    <property type="match status" value="1"/>
</dbReference>
<sequence length="96" mass="10910">MHSLWDSALIDYQGLTYLELAQACDHASVAQTKQWQHDAVATWLFESYQLSAPLYTEAAQNPALDFRYYPAHAPMLQQRLLQAGIRLAGILNQLFT</sequence>
<dbReference type="GO" id="GO:0046872">
    <property type="term" value="F:metal ion binding"/>
    <property type="evidence" value="ECO:0007669"/>
    <property type="project" value="UniProtKB-KW"/>
</dbReference>
<organism evidence="7 8">
    <name type="scientific">Hymenobacter ginkgonis</name>
    <dbReference type="NCBI Taxonomy" id="2682976"/>
    <lineage>
        <taxon>Bacteria</taxon>
        <taxon>Pseudomonadati</taxon>
        <taxon>Bacteroidota</taxon>
        <taxon>Cytophagia</taxon>
        <taxon>Cytophagales</taxon>
        <taxon>Hymenobacteraceae</taxon>
        <taxon>Hymenobacter</taxon>
    </lineage>
</organism>
<dbReference type="AlphaFoldDB" id="A0A7K1TKA6"/>
<protein>
    <submittedName>
        <fullName evidence="7">Uncharacterized protein</fullName>
    </submittedName>
</protein>
<dbReference type="Pfam" id="PF02265">
    <property type="entry name" value="S1-P1_nuclease"/>
    <property type="match status" value="1"/>
</dbReference>